<organism evidence="1 2">
    <name type="scientific">Thelohanellus kitauei</name>
    <name type="common">Myxosporean</name>
    <dbReference type="NCBI Taxonomy" id="669202"/>
    <lineage>
        <taxon>Eukaryota</taxon>
        <taxon>Metazoa</taxon>
        <taxon>Cnidaria</taxon>
        <taxon>Myxozoa</taxon>
        <taxon>Myxosporea</taxon>
        <taxon>Bivalvulida</taxon>
        <taxon>Platysporina</taxon>
        <taxon>Myxobolidae</taxon>
        <taxon>Thelohanellus</taxon>
    </lineage>
</organism>
<dbReference type="EMBL" id="JWZT01002564">
    <property type="protein sequence ID" value="KII69155.1"/>
    <property type="molecule type" value="Genomic_DNA"/>
</dbReference>
<name>A0A0C2MYD3_THEKT</name>
<sequence length="127" mass="14492">MTNIHSFFGIHTAPRDDLKISSARRFDETPLAVPWDFICDSQGSIPVDKFVSELRTIVGMLAPIPTSGHDIKVEHNVRKDYDSCQFVFVRRNKSHTPLQRCYHGPYNFSKVEPEHLNLDIGGHTETI</sequence>
<dbReference type="Proteomes" id="UP000031668">
    <property type="component" value="Unassembled WGS sequence"/>
</dbReference>
<dbReference type="AlphaFoldDB" id="A0A0C2MYD3"/>
<evidence type="ECO:0000313" key="2">
    <source>
        <dbReference type="Proteomes" id="UP000031668"/>
    </source>
</evidence>
<dbReference type="PANTHER" id="PTHR38681">
    <property type="entry name" value="RETROVIRUS-RELATED POL POLYPROTEIN FROM TRANSPOSON 412-LIKE PROTEIN-RELATED"/>
    <property type="match status" value="1"/>
</dbReference>
<proteinExistence type="predicted"/>
<dbReference type="PANTHER" id="PTHR38681:SF1">
    <property type="entry name" value="RETROVIRUS-RELATED POL POLYPROTEIN FROM TRANSPOSON 412-LIKE PROTEIN"/>
    <property type="match status" value="1"/>
</dbReference>
<reference evidence="1 2" key="1">
    <citation type="journal article" date="2014" name="Genome Biol. Evol.">
        <title>The genome of the myxosporean Thelohanellus kitauei shows adaptations to nutrient acquisition within its fish host.</title>
        <authorList>
            <person name="Yang Y."/>
            <person name="Xiong J."/>
            <person name="Zhou Z."/>
            <person name="Huo F."/>
            <person name="Miao W."/>
            <person name="Ran C."/>
            <person name="Liu Y."/>
            <person name="Zhang J."/>
            <person name="Feng J."/>
            <person name="Wang M."/>
            <person name="Wang M."/>
            <person name="Wang L."/>
            <person name="Yao B."/>
        </authorList>
    </citation>
    <scope>NUCLEOTIDE SEQUENCE [LARGE SCALE GENOMIC DNA]</scope>
    <source>
        <strain evidence="1">Wuqing</strain>
    </source>
</reference>
<keyword evidence="2" id="KW-1185">Reference proteome</keyword>
<accession>A0A0C2MYD3</accession>
<evidence type="ECO:0000313" key="1">
    <source>
        <dbReference type="EMBL" id="KII69155.1"/>
    </source>
</evidence>
<gene>
    <name evidence="1" type="ORF">RF11_03205</name>
</gene>
<protein>
    <submittedName>
        <fullName evidence="1">Uncharacterized protein</fullName>
    </submittedName>
</protein>
<comment type="caution">
    <text evidence="1">The sequence shown here is derived from an EMBL/GenBank/DDBJ whole genome shotgun (WGS) entry which is preliminary data.</text>
</comment>